<dbReference type="AlphaFoldDB" id="A0A9J6EN16"/>
<reference evidence="2" key="1">
    <citation type="journal article" date="2020" name="Cell">
        <title>Large-Scale Comparative Analyses of Tick Genomes Elucidate Their Genetic Diversity and Vector Capacities.</title>
        <authorList>
            <consortium name="Tick Genome and Microbiome Consortium (TIGMIC)"/>
            <person name="Jia N."/>
            <person name="Wang J."/>
            <person name="Shi W."/>
            <person name="Du L."/>
            <person name="Sun Y."/>
            <person name="Zhan W."/>
            <person name="Jiang J.F."/>
            <person name="Wang Q."/>
            <person name="Zhang B."/>
            <person name="Ji P."/>
            <person name="Bell-Sakyi L."/>
            <person name="Cui X.M."/>
            <person name="Yuan T.T."/>
            <person name="Jiang B.G."/>
            <person name="Yang W.F."/>
            <person name="Lam T.T."/>
            <person name="Chang Q.C."/>
            <person name="Ding S.J."/>
            <person name="Wang X.J."/>
            <person name="Zhu J.G."/>
            <person name="Ruan X.D."/>
            <person name="Zhao L."/>
            <person name="Wei J.T."/>
            <person name="Ye R.Z."/>
            <person name="Que T.C."/>
            <person name="Du C.H."/>
            <person name="Zhou Y.H."/>
            <person name="Cheng J.X."/>
            <person name="Dai P.F."/>
            <person name="Guo W.B."/>
            <person name="Han X.H."/>
            <person name="Huang E.J."/>
            <person name="Li L.F."/>
            <person name="Wei W."/>
            <person name="Gao Y.C."/>
            <person name="Liu J.Z."/>
            <person name="Shao H.Z."/>
            <person name="Wang X."/>
            <person name="Wang C.C."/>
            <person name="Yang T.C."/>
            <person name="Huo Q.B."/>
            <person name="Li W."/>
            <person name="Chen H.Y."/>
            <person name="Chen S.E."/>
            <person name="Zhou L.G."/>
            <person name="Ni X.B."/>
            <person name="Tian J.H."/>
            <person name="Sheng Y."/>
            <person name="Liu T."/>
            <person name="Pan Y.S."/>
            <person name="Xia L.Y."/>
            <person name="Li J."/>
            <person name="Zhao F."/>
            <person name="Cao W.C."/>
        </authorList>
    </citation>
    <scope>NUCLEOTIDE SEQUENCE</scope>
    <source>
        <strain evidence="2">Rmic-2018</strain>
    </source>
</reference>
<accession>A0A9J6EN16</accession>
<evidence type="ECO:0000313" key="3">
    <source>
        <dbReference type="Proteomes" id="UP000821866"/>
    </source>
</evidence>
<proteinExistence type="predicted"/>
<gene>
    <name evidence="2" type="ORF">HPB51_008613</name>
</gene>
<reference evidence="2" key="2">
    <citation type="submission" date="2021-09" db="EMBL/GenBank/DDBJ databases">
        <authorList>
            <person name="Jia N."/>
            <person name="Wang J."/>
            <person name="Shi W."/>
            <person name="Du L."/>
            <person name="Sun Y."/>
            <person name="Zhan W."/>
            <person name="Jiang J."/>
            <person name="Wang Q."/>
            <person name="Zhang B."/>
            <person name="Ji P."/>
            <person name="Sakyi L.B."/>
            <person name="Cui X."/>
            <person name="Yuan T."/>
            <person name="Jiang B."/>
            <person name="Yang W."/>
            <person name="Lam T.T.-Y."/>
            <person name="Chang Q."/>
            <person name="Ding S."/>
            <person name="Wang X."/>
            <person name="Zhu J."/>
            <person name="Ruan X."/>
            <person name="Zhao L."/>
            <person name="Wei J."/>
            <person name="Que T."/>
            <person name="Du C."/>
            <person name="Cheng J."/>
            <person name="Dai P."/>
            <person name="Han X."/>
            <person name="Huang E."/>
            <person name="Gao Y."/>
            <person name="Liu J."/>
            <person name="Shao H."/>
            <person name="Ye R."/>
            <person name="Li L."/>
            <person name="Wei W."/>
            <person name="Wang X."/>
            <person name="Wang C."/>
            <person name="Huo Q."/>
            <person name="Li W."/>
            <person name="Guo W."/>
            <person name="Chen H."/>
            <person name="Chen S."/>
            <person name="Zhou L."/>
            <person name="Zhou L."/>
            <person name="Ni X."/>
            <person name="Tian J."/>
            <person name="Zhou Y."/>
            <person name="Sheng Y."/>
            <person name="Liu T."/>
            <person name="Pan Y."/>
            <person name="Xia L."/>
            <person name="Li J."/>
            <person name="Zhao F."/>
            <person name="Cao W."/>
        </authorList>
    </citation>
    <scope>NUCLEOTIDE SEQUENCE</scope>
    <source>
        <strain evidence="2">Rmic-2018</strain>
        <tissue evidence="2">Larvae</tissue>
    </source>
</reference>
<dbReference type="Proteomes" id="UP000821866">
    <property type="component" value="Chromosome 11"/>
</dbReference>
<organism evidence="2 3">
    <name type="scientific">Rhipicephalus microplus</name>
    <name type="common">Cattle tick</name>
    <name type="synonym">Boophilus microplus</name>
    <dbReference type="NCBI Taxonomy" id="6941"/>
    <lineage>
        <taxon>Eukaryota</taxon>
        <taxon>Metazoa</taxon>
        <taxon>Ecdysozoa</taxon>
        <taxon>Arthropoda</taxon>
        <taxon>Chelicerata</taxon>
        <taxon>Arachnida</taxon>
        <taxon>Acari</taxon>
        <taxon>Parasitiformes</taxon>
        <taxon>Ixodida</taxon>
        <taxon>Ixodoidea</taxon>
        <taxon>Ixodidae</taxon>
        <taxon>Rhipicephalinae</taxon>
        <taxon>Rhipicephalus</taxon>
        <taxon>Boophilus</taxon>
    </lineage>
</organism>
<evidence type="ECO:0000313" key="2">
    <source>
        <dbReference type="EMBL" id="KAH8035786.1"/>
    </source>
</evidence>
<feature type="region of interest" description="Disordered" evidence="1">
    <location>
        <begin position="14"/>
        <end position="35"/>
    </location>
</feature>
<dbReference type="EMBL" id="JABSTU010000003">
    <property type="protein sequence ID" value="KAH8035786.1"/>
    <property type="molecule type" value="Genomic_DNA"/>
</dbReference>
<keyword evidence="3" id="KW-1185">Reference proteome</keyword>
<sequence>MERRMIGVTLRDKKKAELYSERRQAGEGEKVERTDENRIFAGSGVIPASPSGPDVAYGRDLNITNAATKDVGNQLHITHTTLSLYPVSETLPSGKHCTHVRVGPPAYVPTGGHRTHRHLAPPENAELLEAEVPPMLNIGHNWIAQTPTSAIACPPLPSSVGVVQQQYSHVIDQPPG</sequence>
<evidence type="ECO:0000256" key="1">
    <source>
        <dbReference type="SAM" id="MobiDB-lite"/>
    </source>
</evidence>
<name>A0A9J6EN16_RHIMP</name>
<protein>
    <submittedName>
        <fullName evidence="2">Uncharacterized protein</fullName>
    </submittedName>
</protein>
<comment type="caution">
    <text evidence="2">The sequence shown here is derived from an EMBL/GenBank/DDBJ whole genome shotgun (WGS) entry which is preliminary data.</text>
</comment>